<accession>A0A3N4YFJ8</accession>
<name>A0A3N4YFJ8_9MICO</name>
<keyword evidence="3" id="KW-1185">Reference proteome</keyword>
<dbReference type="Proteomes" id="UP000280501">
    <property type="component" value="Unassembled WGS sequence"/>
</dbReference>
<keyword evidence="1" id="KW-1133">Transmembrane helix</keyword>
<feature type="transmembrane region" description="Helical" evidence="1">
    <location>
        <begin position="21"/>
        <end position="44"/>
    </location>
</feature>
<comment type="caution">
    <text evidence="2">The sequence shown here is derived from an EMBL/GenBank/DDBJ whole genome shotgun (WGS) entry which is preliminary data.</text>
</comment>
<feature type="transmembrane region" description="Helical" evidence="1">
    <location>
        <begin position="64"/>
        <end position="90"/>
    </location>
</feature>
<feature type="transmembrane region" description="Helical" evidence="1">
    <location>
        <begin position="145"/>
        <end position="166"/>
    </location>
</feature>
<reference evidence="2 3" key="1">
    <citation type="submission" date="2018-11" db="EMBL/GenBank/DDBJ databases">
        <title>Sequencing the genomes of 1000 actinobacteria strains.</title>
        <authorList>
            <person name="Klenk H.-P."/>
        </authorList>
    </citation>
    <scope>NUCLEOTIDE SEQUENCE [LARGE SCALE GENOMIC DNA]</scope>
    <source>
        <strain evidence="2 3">DSM 15700</strain>
    </source>
</reference>
<dbReference type="InterPro" id="IPR025495">
    <property type="entry name" value="DUF4386"/>
</dbReference>
<feature type="transmembrane region" description="Helical" evidence="1">
    <location>
        <begin position="201"/>
        <end position="227"/>
    </location>
</feature>
<evidence type="ECO:0000256" key="1">
    <source>
        <dbReference type="SAM" id="Phobius"/>
    </source>
</evidence>
<evidence type="ECO:0000313" key="3">
    <source>
        <dbReference type="Proteomes" id="UP000280501"/>
    </source>
</evidence>
<keyword evidence="1" id="KW-0812">Transmembrane</keyword>
<feature type="transmembrane region" description="Helical" evidence="1">
    <location>
        <begin position="102"/>
        <end position="125"/>
    </location>
</feature>
<keyword evidence="1" id="KW-0472">Membrane</keyword>
<sequence>MTSTAPPGTITSPVPAAPRDAAVIAGTATLVMAVAGIGANSIVLGVTGSGVPGTAQRIGDGQTLLGLAVTAFLVVAVLDIVLAWAVWRFFGSTHRELPALAAWLRVAYAAVLVTAVGHLATALDVTTGPGSDDAAAHAALTQFEVTWQLGLVVFAGHLAALGLIVLRDRATPSLLGIVLLVAGFAYAADGIARLFVPDNAVLLAVLTGVLVASSVLGEVALGVWFLVRGGRSR</sequence>
<dbReference type="AlphaFoldDB" id="A0A3N4YFJ8"/>
<dbReference type="Pfam" id="PF14329">
    <property type="entry name" value="DUF4386"/>
    <property type="match status" value="1"/>
</dbReference>
<dbReference type="EMBL" id="RKQZ01000001">
    <property type="protein sequence ID" value="RPF19929.1"/>
    <property type="molecule type" value="Genomic_DNA"/>
</dbReference>
<dbReference type="OrthoDB" id="1160166at2"/>
<proteinExistence type="predicted"/>
<evidence type="ECO:0000313" key="2">
    <source>
        <dbReference type="EMBL" id="RPF19929.1"/>
    </source>
</evidence>
<dbReference type="RefSeq" id="WP_123813158.1">
    <property type="nucleotide sequence ID" value="NZ_RKQZ01000001.1"/>
</dbReference>
<protein>
    <submittedName>
        <fullName evidence="2">Uncharacterized protein DUF4386</fullName>
    </submittedName>
</protein>
<feature type="transmembrane region" description="Helical" evidence="1">
    <location>
        <begin position="173"/>
        <end position="195"/>
    </location>
</feature>
<gene>
    <name evidence="2" type="ORF">EDD34_0501</name>
</gene>
<organism evidence="2 3">
    <name type="scientific">Myceligenerans xiligouense</name>
    <dbReference type="NCBI Taxonomy" id="253184"/>
    <lineage>
        <taxon>Bacteria</taxon>
        <taxon>Bacillati</taxon>
        <taxon>Actinomycetota</taxon>
        <taxon>Actinomycetes</taxon>
        <taxon>Micrococcales</taxon>
        <taxon>Promicromonosporaceae</taxon>
        <taxon>Myceligenerans</taxon>
    </lineage>
</organism>